<evidence type="ECO:0000313" key="2">
    <source>
        <dbReference type="Proteomes" id="UP000242560"/>
    </source>
</evidence>
<dbReference type="AlphaFoldDB" id="A0A1I3JS68"/>
<dbReference type="SUPFAM" id="SSF52374">
    <property type="entry name" value="Nucleotidylyl transferase"/>
    <property type="match status" value="1"/>
</dbReference>
<dbReference type="EMBL" id="FORQ01000001">
    <property type="protein sequence ID" value="SFI63091.1"/>
    <property type="molecule type" value="Genomic_DNA"/>
</dbReference>
<reference evidence="2" key="1">
    <citation type="submission" date="2016-10" db="EMBL/GenBank/DDBJ databases">
        <authorList>
            <person name="Varghese N."/>
            <person name="Submissions S."/>
        </authorList>
    </citation>
    <scope>NUCLEOTIDE SEQUENCE [LARGE SCALE GENOMIC DNA]</scope>
    <source>
        <strain evidence="2">DSM 22251</strain>
    </source>
</reference>
<gene>
    <name evidence="1" type="ORF">SAMN05421638_0351</name>
</gene>
<organism evidence="1 2">
    <name type="scientific">Kaistella treverensis</name>
    <dbReference type="NCBI Taxonomy" id="631455"/>
    <lineage>
        <taxon>Bacteria</taxon>
        <taxon>Pseudomonadati</taxon>
        <taxon>Bacteroidota</taxon>
        <taxon>Flavobacteriia</taxon>
        <taxon>Flavobacteriales</taxon>
        <taxon>Weeksellaceae</taxon>
        <taxon>Chryseobacterium group</taxon>
        <taxon>Kaistella</taxon>
    </lineage>
</organism>
<keyword evidence="2" id="KW-1185">Reference proteome</keyword>
<name>A0A1I3JS68_9FLAO</name>
<protein>
    <recommendedName>
        <fullName evidence="3">TonB-dependent receptor</fullName>
    </recommendedName>
</protein>
<dbReference type="Proteomes" id="UP000242560">
    <property type="component" value="Unassembled WGS sequence"/>
</dbReference>
<evidence type="ECO:0008006" key="3">
    <source>
        <dbReference type="Google" id="ProtNLM"/>
    </source>
</evidence>
<evidence type="ECO:0000313" key="1">
    <source>
        <dbReference type="EMBL" id="SFI63091.1"/>
    </source>
</evidence>
<proteinExistence type="predicted"/>
<accession>A0A1I3JS68</accession>
<sequence length="478" mass="55100">MPVIHQKLTPKQKALAINLDPLIYGTFAEIGAGQETVRHFFRAGGASQTIAKAMSAYDKDFSDAIYGKEVKNRYVTQNRLRKMLRYEVALIEERLSRDTFPGRKFFSYANTVTTINFDKTMKGHGWVGLRFQLDEKEDYNEIVLHVKFNENDATLQQETLGGLGVNLIYGAFNYSDNPRKMINSLFDDINKDNLEIDMIDFSGPAFSYVDNRLMSLQLVKNGMTDAVIFNSEGNNMLPADILYRKNIFAVRGSFRPVTLVNIDMFLKGLEMFNQDWQCSTDETEVLFEITIANLRAAGDIDERDFLDRVDVLGKLGYTVIISNFSEYYRLIDYFATYTNGKIGVAMGVNNLLDVFDENYYKNLSGGILEAFGKFFRQDMRVYLYPYKDPESHELLTADNLKVKDSLKELYKYFKHNNRIVDIKNYNPDYSEIYSRIILEKIANHVSGWEKEVPDGVAELIKERGLFGYKEELKLKEFS</sequence>